<dbReference type="EMBL" id="CP089391">
    <property type="protein sequence ID" value="WBL82042.1"/>
    <property type="molecule type" value="Genomic_DNA"/>
</dbReference>
<sequence>MASMVRPTRSIVVTGIPISAAHPGLESAEKEISCRPICRQVTVCIPQGSGSVTNAWAIPKVAGQVAGALRKLPDVDARFIGNSGTDLAAPESGVFRRLFAVQLHAMVRGYDARGRGRLPATGQVPAATDNLPRCGLLAR</sequence>
<evidence type="ECO:0000313" key="1">
    <source>
        <dbReference type="EMBL" id="WBL82042.1"/>
    </source>
</evidence>
<keyword evidence="2" id="KW-1185">Reference proteome</keyword>
<protein>
    <submittedName>
        <fullName evidence="1">Uncharacterized protein</fullName>
    </submittedName>
</protein>
<dbReference type="Proteomes" id="UP001179614">
    <property type="component" value="Chromosome"/>
</dbReference>
<reference evidence="1" key="1">
    <citation type="submission" date="2021-12" db="EMBL/GenBank/DDBJ databases">
        <title>Bradyrhizobium xenonodulans sp. nov.</title>
        <authorList>
            <person name="Claassens R."/>
            <person name="Venter S.N."/>
            <person name="Beukes C.W."/>
            <person name="Stepkowski T."/>
            <person name="Steenkamp E.T."/>
        </authorList>
    </citation>
    <scope>NUCLEOTIDE SEQUENCE</scope>
    <source>
        <strain evidence="1">14AB</strain>
    </source>
</reference>
<name>A0ABY7MUF1_9BRAD</name>
<accession>A0ABY7MUF1</accession>
<gene>
    <name evidence="1" type="ORF">I3J27_17040</name>
</gene>
<dbReference type="RefSeq" id="WP_270171527.1">
    <property type="nucleotide sequence ID" value="NZ_CP089391.1"/>
</dbReference>
<organism evidence="1 2">
    <name type="scientific">Bradyrhizobium xenonodulans</name>
    <dbReference type="NCBI Taxonomy" id="2736875"/>
    <lineage>
        <taxon>Bacteria</taxon>
        <taxon>Pseudomonadati</taxon>
        <taxon>Pseudomonadota</taxon>
        <taxon>Alphaproteobacteria</taxon>
        <taxon>Hyphomicrobiales</taxon>
        <taxon>Nitrobacteraceae</taxon>
        <taxon>Bradyrhizobium</taxon>
    </lineage>
</organism>
<proteinExistence type="predicted"/>
<evidence type="ECO:0000313" key="2">
    <source>
        <dbReference type="Proteomes" id="UP001179614"/>
    </source>
</evidence>